<reference evidence="2" key="1">
    <citation type="submission" date="2022-07" db="EMBL/GenBank/DDBJ databases">
        <authorList>
            <person name="Kouya T."/>
            <person name="Ishiyama Y."/>
        </authorList>
    </citation>
    <scope>NUCLEOTIDE SEQUENCE</scope>
    <source>
        <strain evidence="2">WR16-4</strain>
    </source>
</reference>
<evidence type="ECO:0000313" key="3">
    <source>
        <dbReference type="Proteomes" id="UP001144204"/>
    </source>
</evidence>
<gene>
    <name evidence="2" type="ORF">WR164_04020</name>
</gene>
<reference evidence="2" key="2">
    <citation type="journal article" date="2023" name="PLoS ONE">
        <title>Philodulcilactobacillus myokoensis gen. nov., sp. nov., a fructophilic, acidophilic, and agar-phobic lactic acid bacterium isolated from fermented vegetable extracts.</title>
        <authorList>
            <person name="Kouya T."/>
            <person name="Ishiyama Y."/>
            <person name="Ohashi S."/>
            <person name="Kumakubo R."/>
            <person name="Yamazaki T."/>
            <person name="Otaki T."/>
        </authorList>
    </citation>
    <scope>NUCLEOTIDE SEQUENCE</scope>
    <source>
        <strain evidence="2">WR16-4</strain>
    </source>
</reference>
<name>A0A9W6B110_9LACO</name>
<dbReference type="Proteomes" id="UP001144204">
    <property type="component" value="Unassembled WGS sequence"/>
</dbReference>
<sequence length="61" mass="7195">MKKDLKNYLYSIVVYIVIIPILGFVFHLPLTIIENIALLYLIVYTIIYWVVILVKNLKNRG</sequence>
<feature type="transmembrane region" description="Helical" evidence="1">
    <location>
        <begin position="7"/>
        <end position="30"/>
    </location>
</feature>
<keyword evidence="1" id="KW-0472">Membrane</keyword>
<evidence type="ECO:0000313" key="2">
    <source>
        <dbReference type="EMBL" id="GLB46423.1"/>
    </source>
</evidence>
<comment type="caution">
    <text evidence="2">The sequence shown here is derived from an EMBL/GenBank/DDBJ whole genome shotgun (WGS) entry which is preliminary data.</text>
</comment>
<keyword evidence="1" id="KW-1133">Transmembrane helix</keyword>
<dbReference type="EMBL" id="BRPL01000002">
    <property type="protein sequence ID" value="GLB46423.1"/>
    <property type="molecule type" value="Genomic_DNA"/>
</dbReference>
<keyword evidence="3" id="KW-1185">Reference proteome</keyword>
<feature type="transmembrane region" description="Helical" evidence="1">
    <location>
        <begin position="36"/>
        <end position="54"/>
    </location>
</feature>
<proteinExistence type="predicted"/>
<organism evidence="2 3">
    <name type="scientific">Philodulcilactobacillus myokoensis</name>
    <dbReference type="NCBI Taxonomy" id="2929573"/>
    <lineage>
        <taxon>Bacteria</taxon>
        <taxon>Bacillati</taxon>
        <taxon>Bacillota</taxon>
        <taxon>Bacilli</taxon>
        <taxon>Lactobacillales</taxon>
        <taxon>Lactobacillaceae</taxon>
        <taxon>Philodulcilactobacillus</taxon>
    </lineage>
</organism>
<accession>A0A9W6B110</accession>
<protein>
    <submittedName>
        <fullName evidence="2">Uncharacterized protein</fullName>
    </submittedName>
</protein>
<keyword evidence="1" id="KW-0812">Transmembrane</keyword>
<dbReference type="AlphaFoldDB" id="A0A9W6B110"/>
<evidence type="ECO:0000256" key="1">
    <source>
        <dbReference type="SAM" id="Phobius"/>
    </source>
</evidence>